<sequence length="518" mass="58396">MNSDVSERSTDSPSSDVNVHKTSSQESSSEDEMNNSSSVDDSDYVNDSDSADTESSNDMNSDTANSEESQIGSDHRRRNGLTYRERREYMRTGRCFQCGEHGHIARYCPENNSDTSSDEDLNNSSDSTDNESESDGLENYSDDSEGTALTFGMMHFVLDDDDESDKKNTELKDDDPNLTSENNHFVLHDPREQRKEGGSTHSDFEFCNEPLTYCADNEPERSSIAFTRLMIDDASKQSWTASYIDATLPRVHADFSAVRQSENLTFGALFVFGRRNGGREQTAFTTYDFNDVLAPLHIVLLHDNLANPTPRHNIPFPIQTLEPLLLLPYQQSRTLEHLSVDPLKRILGPVRNRKFAEEKGKRKLVAVEEGSIAKTAPSKHALSFIQPRYSTTPLVDPGSDSCFIPLKPMTPASEKNIIHQPTRTSFTTFTTLPIRSLRNPFEISIPFTTPGDATAVDEIVAGKVSGIDDRVQRRFYTDLDRFCMAGEFDALNDRLEDRRKHPTERVSWMQKKKKKIIA</sequence>
<dbReference type="GO" id="GO:0003676">
    <property type="term" value="F:nucleic acid binding"/>
    <property type="evidence" value="ECO:0007669"/>
    <property type="project" value="InterPro"/>
</dbReference>
<dbReference type="SUPFAM" id="SSF57756">
    <property type="entry name" value="Retrovirus zinc finger-like domains"/>
    <property type="match status" value="1"/>
</dbReference>
<gene>
    <name evidence="5" type="ORF">D9757_012152</name>
</gene>
<feature type="compositionally biased region" description="Acidic residues" evidence="3">
    <location>
        <begin position="128"/>
        <end position="145"/>
    </location>
</feature>
<comment type="caution">
    <text evidence="5">The sequence shown here is derived from an EMBL/GenBank/DDBJ whole genome shotgun (WGS) entry which is preliminary data.</text>
</comment>
<reference evidence="5 6" key="1">
    <citation type="journal article" date="2020" name="ISME J.">
        <title>Uncovering the hidden diversity of litter-decomposition mechanisms in mushroom-forming fungi.</title>
        <authorList>
            <person name="Floudas D."/>
            <person name="Bentzer J."/>
            <person name="Ahren D."/>
            <person name="Johansson T."/>
            <person name="Persson P."/>
            <person name="Tunlid A."/>
        </authorList>
    </citation>
    <scope>NUCLEOTIDE SEQUENCE [LARGE SCALE GENOMIC DNA]</scope>
    <source>
        <strain evidence="5 6">CBS 406.79</strain>
    </source>
</reference>
<evidence type="ECO:0000256" key="1">
    <source>
        <dbReference type="ARBA" id="ARBA00022664"/>
    </source>
</evidence>
<evidence type="ECO:0000313" key="6">
    <source>
        <dbReference type="Proteomes" id="UP000518752"/>
    </source>
</evidence>
<dbReference type="GO" id="GO:0006397">
    <property type="term" value="P:mRNA processing"/>
    <property type="evidence" value="ECO:0007669"/>
    <property type="project" value="UniProtKB-KW"/>
</dbReference>
<proteinExistence type="predicted"/>
<dbReference type="EMBL" id="JAACJN010000221">
    <property type="protein sequence ID" value="KAF5359975.1"/>
    <property type="molecule type" value="Genomic_DNA"/>
</dbReference>
<dbReference type="AlphaFoldDB" id="A0A8H5LJM5"/>
<feature type="compositionally biased region" description="Polar residues" evidence="3">
    <location>
        <begin position="53"/>
        <end position="72"/>
    </location>
</feature>
<dbReference type="Gene3D" id="4.10.60.10">
    <property type="entry name" value="Zinc finger, CCHC-type"/>
    <property type="match status" value="1"/>
</dbReference>
<organism evidence="5 6">
    <name type="scientific">Collybiopsis confluens</name>
    <dbReference type="NCBI Taxonomy" id="2823264"/>
    <lineage>
        <taxon>Eukaryota</taxon>
        <taxon>Fungi</taxon>
        <taxon>Dikarya</taxon>
        <taxon>Basidiomycota</taxon>
        <taxon>Agaricomycotina</taxon>
        <taxon>Agaricomycetes</taxon>
        <taxon>Agaricomycetidae</taxon>
        <taxon>Agaricales</taxon>
        <taxon>Marasmiineae</taxon>
        <taxon>Omphalotaceae</taxon>
        <taxon>Collybiopsis</taxon>
    </lineage>
</organism>
<evidence type="ECO:0000256" key="3">
    <source>
        <dbReference type="SAM" id="MobiDB-lite"/>
    </source>
</evidence>
<evidence type="ECO:0000256" key="2">
    <source>
        <dbReference type="PROSITE-ProRule" id="PRU00047"/>
    </source>
</evidence>
<keyword evidence="2" id="KW-0862">Zinc</keyword>
<feature type="region of interest" description="Disordered" evidence="3">
    <location>
        <begin position="109"/>
        <end position="145"/>
    </location>
</feature>
<keyword evidence="2" id="KW-0479">Metal-binding</keyword>
<evidence type="ECO:0000259" key="4">
    <source>
        <dbReference type="PROSITE" id="PS50158"/>
    </source>
</evidence>
<keyword evidence="6" id="KW-1185">Reference proteome</keyword>
<feature type="region of interest" description="Disordered" evidence="3">
    <location>
        <begin position="1"/>
        <end position="84"/>
    </location>
</feature>
<feature type="domain" description="CCHC-type" evidence="4">
    <location>
        <begin position="94"/>
        <end position="110"/>
    </location>
</feature>
<feature type="compositionally biased region" description="Basic and acidic residues" evidence="3">
    <location>
        <begin position="1"/>
        <end position="10"/>
    </location>
</feature>
<keyword evidence="1" id="KW-0507">mRNA processing</keyword>
<dbReference type="Proteomes" id="UP000518752">
    <property type="component" value="Unassembled WGS sequence"/>
</dbReference>
<protein>
    <recommendedName>
        <fullName evidence="4">CCHC-type domain-containing protein</fullName>
    </recommendedName>
</protein>
<keyword evidence="2" id="KW-0863">Zinc-finger</keyword>
<feature type="region of interest" description="Disordered" evidence="3">
    <location>
        <begin position="161"/>
        <end position="186"/>
    </location>
</feature>
<evidence type="ECO:0000313" key="5">
    <source>
        <dbReference type="EMBL" id="KAF5359975.1"/>
    </source>
</evidence>
<dbReference type="OrthoDB" id="3269305at2759"/>
<feature type="compositionally biased region" description="Acidic residues" evidence="3">
    <location>
        <begin position="40"/>
        <end position="52"/>
    </location>
</feature>
<name>A0A8H5LJM5_9AGAR</name>
<dbReference type="PROSITE" id="PS50158">
    <property type="entry name" value="ZF_CCHC"/>
    <property type="match status" value="1"/>
</dbReference>
<dbReference type="GO" id="GO:0008270">
    <property type="term" value="F:zinc ion binding"/>
    <property type="evidence" value="ECO:0007669"/>
    <property type="project" value="UniProtKB-KW"/>
</dbReference>
<feature type="compositionally biased region" description="Polar residues" evidence="3">
    <location>
        <begin position="11"/>
        <end position="22"/>
    </location>
</feature>
<feature type="compositionally biased region" description="Basic and acidic residues" evidence="3">
    <location>
        <begin position="164"/>
        <end position="175"/>
    </location>
</feature>
<dbReference type="InterPro" id="IPR036875">
    <property type="entry name" value="Znf_CCHC_sf"/>
</dbReference>
<dbReference type="SMART" id="SM00343">
    <property type="entry name" value="ZnF_C2HC"/>
    <property type="match status" value="1"/>
</dbReference>
<accession>A0A8H5LJM5</accession>
<dbReference type="InterPro" id="IPR001878">
    <property type="entry name" value="Znf_CCHC"/>
</dbReference>